<dbReference type="PANTHER" id="PTHR11113:SF2">
    <property type="entry name" value="ADENINE DEAMINASE"/>
    <property type="match status" value="1"/>
</dbReference>
<name>A0A1S8IIW3_ENTFC</name>
<protein>
    <recommendedName>
        <fullName evidence="7 8">Adenine deaminase</fullName>
        <shortName evidence="8">Adenase</shortName>
        <shortName evidence="8">Adenine aminase</shortName>
        <ecNumber evidence="3 8">3.5.4.2</ecNumber>
    </recommendedName>
</protein>
<dbReference type="FunFam" id="3.20.20.140:FF:000016">
    <property type="entry name" value="Adenine deaminase"/>
    <property type="match status" value="1"/>
</dbReference>
<evidence type="ECO:0000313" key="10">
    <source>
        <dbReference type="Proteomes" id="UP000191171"/>
    </source>
</evidence>
<dbReference type="EC" id="3.5.4.2" evidence="3 8"/>
<keyword evidence="5 8" id="KW-0464">Manganese</keyword>
<evidence type="ECO:0000313" key="9">
    <source>
        <dbReference type="EMBL" id="OOL82714.1"/>
    </source>
</evidence>
<dbReference type="SUPFAM" id="SSF51556">
    <property type="entry name" value="Metallo-dependent hydrolases"/>
    <property type="match status" value="1"/>
</dbReference>
<dbReference type="Gene3D" id="3.20.20.140">
    <property type="entry name" value="Metal-dependent hydrolases"/>
    <property type="match status" value="1"/>
</dbReference>
<comment type="cofactor">
    <cofactor evidence="1 8">
        <name>Mn(2+)</name>
        <dbReference type="ChEBI" id="CHEBI:29035"/>
    </cofactor>
</comment>
<dbReference type="Pfam" id="PF13382">
    <property type="entry name" value="Adenine_deam_C"/>
    <property type="match status" value="1"/>
</dbReference>
<evidence type="ECO:0000256" key="7">
    <source>
        <dbReference type="ARBA" id="ARBA00069718"/>
    </source>
</evidence>
<evidence type="ECO:0000256" key="8">
    <source>
        <dbReference type="HAMAP-Rule" id="MF_01518"/>
    </source>
</evidence>
<dbReference type="GO" id="GO:0000034">
    <property type="term" value="F:adenine deaminase activity"/>
    <property type="evidence" value="ECO:0007669"/>
    <property type="project" value="UniProtKB-UniRule"/>
</dbReference>
<evidence type="ECO:0000256" key="5">
    <source>
        <dbReference type="ARBA" id="ARBA00023211"/>
    </source>
</evidence>
<accession>A0A1S8IIW3</accession>
<dbReference type="NCBIfam" id="TIGR01178">
    <property type="entry name" value="ade"/>
    <property type="match status" value="1"/>
</dbReference>
<evidence type="ECO:0000256" key="6">
    <source>
        <dbReference type="ARBA" id="ARBA00047720"/>
    </source>
</evidence>
<dbReference type="InterPro" id="IPR011059">
    <property type="entry name" value="Metal-dep_hydrolase_composite"/>
</dbReference>
<dbReference type="GO" id="GO:0006146">
    <property type="term" value="P:adenine catabolic process"/>
    <property type="evidence" value="ECO:0007669"/>
    <property type="project" value="InterPro"/>
</dbReference>
<evidence type="ECO:0000256" key="4">
    <source>
        <dbReference type="ARBA" id="ARBA00022801"/>
    </source>
</evidence>
<dbReference type="PANTHER" id="PTHR11113">
    <property type="entry name" value="N-ACETYLGLUCOSAMINE-6-PHOSPHATE DEACETYLASE"/>
    <property type="match status" value="1"/>
</dbReference>
<evidence type="ECO:0000256" key="3">
    <source>
        <dbReference type="ARBA" id="ARBA00012782"/>
    </source>
</evidence>
<proteinExistence type="inferred from homology"/>
<dbReference type="InterPro" id="IPR006679">
    <property type="entry name" value="Adenine_deam"/>
</dbReference>
<dbReference type="InterPro" id="IPR006680">
    <property type="entry name" value="Amidohydro-rel"/>
</dbReference>
<organism evidence="9 10">
    <name type="scientific">Enterococcus faecium</name>
    <name type="common">Streptococcus faecium</name>
    <dbReference type="NCBI Taxonomy" id="1352"/>
    <lineage>
        <taxon>Bacteria</taxon>
        <taxon>Bacillati</taxon>
        <taxon>Bacillota</taxon>
        <taxon>Bacilli</taxon>
        <taxon>Lactobacillales</taxon>
        <taxon>Enterococcaceae</taxon>
        <taxon>Enterococcus</taxon>
    </lineage>
</organism>
<evidence type="ECO:0000256" key="2">
    <source>
        <dbReference type="ARBA" id="ARBA00006773"/>
    </source>
</evidence>
<reference evidence="9 10" key="1">
    <citation type="submission" date="2017-02" db="EMBL/GenBank/DDBJ databases">
        <title>Clonality and virulence of isolates of VRE in Hematopoietic Stem Cell Transplanted (HSCT) patients.</title>
        <authorList>
            <person name="Marchi A.P."/>
            <person name="Martins R.C."/>
            <person name="Marie S.K."/>
            <person name="Levin A.S."/>
            <person name="Costa S.F."/>
        </authorList>
    </citation>
    <scope>NUCLEOTIDE SEQUENCE [LARGE SCALE GENOMIC DNA]</scope>
    <source>
        <strain evidence="9 10">LIM1759</strain>
    </source>
</reference>
<dbReference type="EMBL" id="MVGJ01000035">
    <property type="protein sequence ID" value="OOL82714.1"/>
    <property type="molecule type" value="Genomic_DNA"/>
</dbReference>
<dbReference type="InterPro" id="IPR032466">
    <property type="entry name" value="Metal_Hydrolase"/>
</dbReference>
<dbReference type="HAMAP" id="MF_01518">
    <property type="entry name" value="Adenine_deamin"/>
    <property type="match status" value="1"/>
</dbReference>
<keyword evidence="4 8" id="KW-0378">Hydrolase</keyword>
<dbReference type="AlphaFoldDB" id="A0A1S8IIW3"/>
<dbReference type="Pfam" id="PF01979">
    <property type="entry name" value="Amidohydro_1"/>
    <property type="match status" value="1"/>
</dbReference>
<comment type="catalytic activity">
    <reaction evidence="6 8">
        <text>adenine + H2O + H(+) = hypoxanthine + NH4(+)</text>
        <dbReference type="Rhea" id="RHEA:23688"/>
        <dbReference type="ChEBI" id="CHEBI:15377"/>
        <dbReference type="ChEBI" id="CHEBI:15378"/>
        <dbReference type="ChEBI" id="CHEBI:16708"/>
        <dbReference type="ChEBI" id="CHEBI:17368"/>
        <dbReference type="ChEBI" id="CHEBI:28938"/>
        <dbReference type="EC" id="3.5.4.2"/>
    </reaction>
</comment>
<dbReference type="CDD" id="cd01295">
    <property type="entry name" value="AdeC"/>
    <property type="match status" value="1"/>
</dbReference>
<dbReference type="Gene3D" id="2.30.40.10">
    <property type="entry name" value="Urease, subunit C, domain 1"/>
    <property type="match status" value="1"/>
</dbReference>
<dbReference type="Proteomes" id="UP000191171">
    <property type="component" value="Unassembled WGS sequence"/>
</dbReference>
<dbReference type="InterPro" id="IPR026912">
    <property type="entry name" value="Adenine_deam_C"/>
</dbReference>
<comment type="caution">
    <text evidence="9">The sequence shown here is derived from an EMBL/GenBank/DDBJ whole genome shotgun (WGS) entry which is preliminary data.</text>
</comment>
<evidence type="ECO:0000256" key="1">
    <source>
        <dbReference type="ARBA" id="ARBA00001936"/>
    </source>
</evidence>
<sequence>MGGTPLETTLRKYIEVASKKKPADLVIKHAKIVNVFTKEIMEKDVAICEGMIVGIGEYEGKSVHNANGQYLVPGFIDGHVHIESSLLSPSEFSKVSLLHGVTTVVTDPHEIGNIAGSTGLEFMIEDARQTLMNIFFMLPSCVPVTPFETNGANLNAKKLAPFLQKPEVLGLAEVMNYQAVANNETDILEKIQLMHQHKKKIDGHAAGIGMEELNVYPAAGIRTDHEATTAKEAKERLDLGMYLMVREGTVAKDLASLLPAITPENSRRCFFVTDDKLINDLVKEGSIDHIVRQAIALGIDPLQAIQMATLNAAECFDLKTLGAIAPGYQADFFLTDDLTKLPIHEVFYKGTLVVQSGQLQDHLFADHSNSYTCCLPKLNAQPLNPHSLELLLSSSQAHVIEIIPNSLVTKDLVEKVDRQGERFIPSIEKDQLKIAVIERHHQTGNIGLGIVKGFQLKQGAIATTIAHDSHNLVVVGTNDEDMLYAANLLIQKGGGMTVVNKQQEIACVSLPIGGIMTQEPFSIVYEQLNELITKAHQLGAAKTFDPFLTLSFLTLSVIPELKITDKGLFSFSRFQLIPPCGKTDEINTF</sequence>
<gene>
    <name evidence="8" type="primary">ade</name>
    <name evidence="9" type="ORF">B1P95_07940</name>
</gene>
<dbReference type="SUPFAM" id="SSF51338">
    <property type="entry name" value="Composite domain of metallo-dependent hydrolases"/>
    <property type="match status" value="1"/>
</dbReference>
<comment type="similarity">
    <text evidence="2 8">Belongs to the metallo-dependent hydrolases superfamily. Adenine deaminase family.</text>
</comment>